<dbReference type="GeneID" id="108718060"/>
<evidence type="ECO:0000256" key="7">
    <source>
        <dbReference type="PROSITE-ProRule" id="PRU10141"/>
    </source>
</evidence>
<evidence type="ECO:0000256" key="4">
    <source>
        <dbReference type="ARBA" id="ARBA00022741"/>
    </source>
</evidence>
<dbReference type="OrthoDB" id="1300748at2759"/>
<evidence type="ECO:0000256" key="9">
    <source>
        <dbReference type="SAM" id="MobiDB-lite"/>
    </source>
</evidence>
<proteinExistence type="inferred from homology"/>
<comment type="similarity">
    <text evidence="8">Belongs to the protein kinase superfamily.</text>
</comment>
<dbReference type="SMART" id="SM00220">
    <property type="entry name" value="S_TKc"/>
    <property type="match status" value="1"/>
</dbReference>
<feature type="compositionally biased region" description="Basic and acidic residues" evidence="9">
    <location>
        <begin position="15"/>
        <end position="28"/>
    </location>
</feature>
<keyword evidence="6 7" id="KW-0067">ATP-binding</keyword>
<dbReference type="PROSITE" id="PS00108">
    <property type="entry name" value="PROTEIN_KINASE_ST"/>
    <property type="match status" value="1"/>
</dbReference>
<dbReference type="InterPro" id="IPR000719">
    <property type="entry name" value="Prot_kinase_dom"/>
</dbReference>
<feature type="compositionally biased region" description="Basic and acidic residues" evidence="9">
    <location>
        <begin position="39"/>
        <end position="84"/>
    </location>
</feature>
<evidence type="ECO:0000256" key="6">
    <source>
        <dbReference type="ARBA" id="ARBA00022840"/>
    </source>
</evidence>
<dbReference type="GO" id="GO:0035556">
    <property type="term" value="P:intracellular signal transduction"/>
    <property type="evidence" value="ECO:0000318"/>
    <property type="project" value="GO_Central"/>
</dbReference>
<dbReference type="KEGG" id="xla:108718060"/>
<keyword evidence="4 7" id="KW-0547">Nucleotide-binding</keyword>
<keyword evidence="1 8" id="KW-0723">Serine/threonine-protein kinase</keyword>
<keyword evidence="5" id="KW-0418">Kinase</keyword>
<dbReference type="Gene3D" id="3.30.200.20">
    <property type="entry name" value="Phosphorylase Kinase, domain 1"/>
    <property type="match status" value="1"/>
</dbReference>
<accession>A0A8J0VH04</accession>
<dbReference type="Gene3D" id="1.10.510.10">
    <property type="entry name" value="Transferase(Phosphotransferase) domain 1"/>
    <property type="match status" value="1"/>
</dbReference>
<organism evidence="11 12">
    <name type="scientific">Xenopus laevis</name>
    <name type="common">African clawed frog</name>
    <dbReference type="NCBI Taxonomy" id="8355"/>
    <lineage>
        <taxon>Eukaryota</taxon>
        <taxon>Metazoa</taxon>
        <taxon>Chordata</taxon>
        <taxon>Craniata</taxon>
        <taxon>Vertebrata</taxon>
        <taxon>Euteleostomi</taxon>
        <taxon>Amphibia</taxon>
        <taxon>Batrachia</taxon>
        <taxon>Anura</taxon>
        <taxon>Pipoidea</taxon>
        <taxon>Pipidae</taxon>
        <taxon>Xenopodinae</taxon>
        <taxon>Xenopus</taxon>
        <taxon>Xenopus</taxon>
    </lineage>
</organism>
<dbReference type="GO" id="GO:0004674">
    <property type="term" value="F:protein serine/threonine kinase activity"/>
    <property type="evidence" value="ECO:0000318"/>
    <property type="project" value="GO_Central"/>
</dbReference>
<dbReference type="GO" id="GO:0005524">
    <property type="term" value="F:ATP binding"/>
    <property type="evidence" value="ECO:0007669"/>
    <property type="project" value="UniProtKB-UniRule"/>
</dbReference>
<dbReference type="Proteomes" id="UP000186698">
    <property type="component" value="Chromosome 5S"/>
</dbReference>
<evidence type="ECO:0000256" key="5">
    <source>
        <dbReference type="ARBA" id="ARBA00022777"/>
    </source>
</evidence>
<name>A0A8J0VH04_XENLA</name>
<feature type="region of interest" description="Disordered" evidence="9">
    <location>
        <begin position="383"/>
        <end position="406"/>
    </location>
</feature>
<dbReference type="InterPro" id="IPR011009">
    <property type="entry name" value="Kinase-like_dom_sf"/>
</dbReference>
<dbReference type="PANTHER" id="PTHR24351">
    <property type="entry name" value="RIBOSOMAL PROTEIN S6 KINASE"/>
    <property type="match status" value="1"/>
</dbReference>
<reference evidence="12" key="1">
    <citation type="submission" date="2025-08" db="UniProtKB">
        <authorList>
            <consortium name="RefSeq"/>
        </authorList>
    </citation>
    <scope>IDENTIFICATION</scope>
    <source>
        <strain evidence="12">J_2021</strain>
        <tissue evidence="12">Erythrocytes</tissue>
    </source>
</reference>
<dbReference type="AlphaFoldDB" id="A0A8J0VH04"/>
<keyword evidence="2" id="KW-0597">Phosphoprotein</keyword>
<evidence type="ECO:0000313" key="11">
    <source>
        <dbReference type="Proteomes" id="UP000186698"/>
    </source>
</evidence>
<feature type="binding site" evidence="7">
    <location>
        <position position="124"/>
    </location>
    <ligand>
        <name>ATP</name>
        <dbReference type="ChEBI" id="CHEBI:30616"/>
    </ligand>
</feature>
<evidence type="ECO:0000259" key="10">
    <source>
        <dbReference type="PROSITE" id="PS50011"/>
    </source>
</evidence>
<dbReference type="InterPro" id="IPR008271">
    <property type="entry name" value="Ser/Thr_kinase_AS"/>
</dbReference>
<keyword evidence="3" id="KW-0808">Transferase</keyword>
<dbReference type="PROSITE" id="PS50011">
    <property type="entry name" value="PROTEIN_KINASE_DOM"/>
    <property type="match status" value="1"/>
</dbReference>
<feature type="domain" description="Protein kinase" evidence="10">
    <location>
        <begin position="95"/>
        <end position="341"/>
    </location>
</feature>
<gene>
    <name evidence="12" type="primary">LOC108718060</name>
</gene>
<evidence type="ECO:0000256" key="1">
    <source>
        <dbReference type="ARBA" id="ARBA00022527"/>
    </source>
</evidence>
<dbReference type="FunFam" id="1.10.510.10:FF:000210">
    <property type="entry name" value="Non-specific serine/threonine protein kinase"/>
    <property type="match status" value="1"/>
</dbReference>
<dbReference type="RefSeq" id="XP_018121123.2">
    <property type="nucleotide sequence ID" value="XM_018265634.2"/>
</dbReference>
<keyword evidence="11" id="KW-1185">Reference proteome</keyword>
<evidence type="ECO:0000313" key="12">
    <source>
        <dbReference type="RefSeq" id="XP_018121123.2"/>
    </source>
</evidence>
<dbReference type="Pfam" id="PF00069">
    <property type="entry name" value="Pkinase"/>
    <property type="match status" value="1"/>
</dbReference>
<dbReference type="InterPro" id="IPR017441">
    <property type="entry name" value="Protein_kinase_ATP_BS"/>
</dbReference>
<feature type="region of interest" description="Disordered" evidence="9">
    <location>
        <begin position="1"/>
        <end position="90"/>
    </location>
</feature>
<evidence type="ECO:0000256" key="2">
    <source>
        <dbReference type="ARBA" id="ARBA00022553"/>
    </source>
</evidence>
<evidence type="ECO:0000256" key="8">
    <source>
        <dbReference type="RuleBase" id="RU000304"/>
    </source>
</evidence>
<dbReference type="PROSITE" id="PS00107">
    <property type="entry name" value="PROTEIN_KINASE_ATP"/>
    <property type="match status" value="1"/>
</dbReference>
<protein>
    <submittedName>
        <fullName evidence="12">Protein kinase C delta type-like</fullName>
    </submittedName>
</protein>
<feature type="compositionally biased region" description="Basic residues" evidence="9">
    <location>
        <begin position="29"/>
        <end position="38"/>
    </location>
</feature>
<evidence type="ECO:0000256" key="3">
    <source>
        <dbReference type="ARBA" id="ARBA00022679"/>
    </source>
</evidence>
<sequence length="406" mass="45587">MEKERVDLGPAVTMDTKRKRESKEEKGPGKKKGKKKHHEEKSEGKTGRRDSDHYSEERPKKKEKRSRENSPEGESAQKRPRADPEGPNLLHISNYTFHSVIGGGGFGKVMLASLKDRRSKVAVKILKKKPGSSSNIQTEANILKLTSGSPYLCQGFAAFQTQRHAFLIMEYVSGGSLRDQLESHGPLDMTRVELYSAEIVCGLQFLHDNGIVHRDLKPDNILLDHEGHIKIADFGMAKQNIFGSRTITGQAGTLDYMAPEILSNKGYNAAVDWWACGVIICEMATGEIPFPDDSDDEDFSDEPNIPSWLSKDLKDLLRKLLERNPDRRLGVYGNIRQHPFFSAIDWEELEWPPVPSPFDLETSSREQMKPYEGKALSFLESQKNNNASGDTMNIPGLSFIDSTLQD</sequence>
<dbReference type="SUPFAM" id="SSF56112">
    <property type="entry name" value="Protein kinase-like (PK-like)"/>
    <property type="match status" value="1"/>
</dbReference>